<dbReference type="EMBL" id="HBIV01009171">
    <property type="protein sequence ID" value="CAE0654576.1"/>
    <property type="molecule type" value="Transcribed_RNA"/>
</dbReference>
<organism evidence="4">
    <name type="scientific">Lotharella globosa</name>
    <dbReference type="NCBI Taxonomy" id="91324"/>
    <lineage>
        <taxon>Eukaryota</taxon>
        <taxon>Sar</taxon>
        <taxon>Rhizaria</taxon>
        <taxon>Cercozoa</taxon>
        <taxon>Chlorarachniophyceae</taxon>
        <taxon>Lotharella</taxon>
    </lineage>
</organism>
<evidence type="ECO:0000313" key="4">
    <source>
        <dbReference type="EMBL" id="CAE0654576.1"/>
    </source>
</evidence>
<dbReference type="Pfam" id="PF25805">
    <property type="entry name" value="IQUB"/>
    <property type="match status" value="1"/>
</dbReference>
<accession>A0A7S3YKN1</accession>
<evidence type="ECO:0000259" key="3">
    <source>
        <dbReference type="Pfam" id="PF25805"/>
    </source>
</evidence>
<reference evidence="4" key="1">
    <citation type="submission" date="2021-01" db="EMBL/GenBank/DDBJ databases">
        <authorList>
            <person name="Corre E."/>
            <person name="Pelletier E."/>
            <person name="Niang G."/>
            <person name="Scheremetjew M."/>
            <person name="Finn R."/>
            <person name="Kale V."/>
            <person name="Holt S."/>
            <person name="Cochrane G."/>
            <person name="Meng A."/>
            <person name="Brown T."/>
            <person name="Cohen L."/>
        </authorList>
    </citation>
    <scope>NUCLEOTIDE SEQUENCE</scope>
    <source>
        <strain evidence="4">CCCM811</strain>
    </source>
</reference>
<sequence length="620" mass="69603">MPKAEGDEVKAKAEAAKAEEKKKVEGSQAKGESPAAAVVEKSGVEGAGSPEEASKAKEVDWIDHLSTRAKADASTDTKNDAEGELKAKEASTPQAAASPEAKVASPQADAAATLAAAEAGAAAAAAAAAGRGMAASATSGSVTVEVLVMPERFRVIQEFDRLLTIKHVKVLLCKRLSLPLRRFVLHMKDGVEMNECAFLTEFCADAKSIQLVGTVSLPNEKDNDYKMPNQIEVMIDTDINGHPVIVKVDIERKQDSKKPYFGGYRDKRNGKAYHHATSQTPQIAKEAKTKKFHRETQTTDVSSKSVQSKREQGTQMARKDLYIDNHDDKIITSQAYFTTEELLELKRQKALAIQCFIRQCFAWRKVAAYYHAKRTKARRDAAAKALAEKKLKEEEEDRIRRRLNPRTKSDFTALYSELREWRHNQEKAIRGLNASEEEQSQLMKELLAKEVKLMQTIDKLRQRANSANKQEAIKARLELMASPKEWLTDQGDYIEVVTPYTTRASELVQLYNGLRLRKIPVEQRIDVLLNVKFTVKEFDCLLTREIITLCNRENDMINRGRSTTSLNGLRRRLENLFLQFIETPEFNPGAKNFQRAPAATTKLTKIFPKVQTELWTRKNP</sequence>
<feature type="compositionally biased region" description="Basic and acidic residues" evidence="2">
    <location>
        <begin position="52"/>
        <end position="89"/>
    </location>
</feature>
<feature type="region of interest" description="Disordered" evidence="2">
    <location>
        <begin position="293"/>
        <end position="313"/>
    </location>
</feature>
<evidence type="ECO:0000256" key="2">
    <source>
        <dbReference type="SAM" id="MobiDB-lite"/>
    </source>
</evidence>
<name>A0A7S3YKN1_9EUKA</name>
<keyword evidence="1" id="KW-0175">Coiled coil</keyword>
<dbReference type="InterPro" id="IPR057887">
    <property type="entry name" value="IQUB_helical"/>
</dbReference>
<evidence type="ECO:0000256" key="1">
    <source>
        <dbReference type="SAM" id="Coils"/>
    </source>
</evidence>
<gene>
    <name evidence="4" type="ORF">LGLO00237_LOCUS6926</name>
</gene>
<feature type="region of interest" description="Disordered" evidence="2">
    <location>
        <begin position="1"/>
        <end position="102"/>
    </location>
</feature>
<protein>
    <recommendedName>
        <fullName evidence="3">IQ motif and ubiquitin-like domain-containing protein</fullName>
    </recommendedName>
</protein>
<dbReference type="InterPro" id="IPR037695">
    <property type="entry name" value="IQUB"/>
</dbReference>
<dbReference type="AlphaFoldDB" id="A0A7S3YKN1"/>
<feature type="coiled-coil region" evidence="1">
    <location>
        <begin position="443"/>
        <end position="470"/>
    </location>
</feature>
<dbReference type="PANTHER" id="PTHR21074">
    <property type="entry name" value="IQ AND UBIQUITIN-LIKE DOMAIN-CONTAINING PROTEIN"/>
    <property type="match status" value="1"/>
</dbReference>
<feature type="domain" description="IQ motif and ubiquitin-like" evidence="3">
    <location>
        <begin position="467"/>
        <end position="604"/>
    </location>
</feature>
<proteinExistence type="predicted"/>
<dbReference type="PANTHER" id="PTHR21074:SF0">
    <property type="entry name" value="IQ AND UBIQUITIN-LIKE DOMAIN-CONTAINING PROTEIN"/>
    <property type="match status" value="1"/>
</dbReference>
<feature type="compositionally biased region" description="Basic and acidic residues" evidence="2">
    <location>
        <begin position="1"/>
        <end position="25"/>
    </location>
</feature>